<comment type="caution">
    <text evidence="3">The sequence shown here is derived from an EMBL/GenBank/DDBJ whole genome shotgun (WGS) entry which is preliminary data.</text>
</comment>
<evidence type="ECO:0008006" key="5">
    <source>
        <dbReference type="Google" id="ProtNLM"/>
    </source>
</evidence>
<dbReference type="InterPro" id="IPR049150">
    <property type="entry name" value="EFR3_HEAT-like_rpt"/>
</dbReference>
<keyword evidence="4" id="KW-1185">Reference proteome</keyword>
<evidence type="ECO:0000313" key="4">
    <source>
        <dbReference type="Proteomes" id="UP000320333"/>
    </source>
</evidence>
<evidence type="ECO:0000313" key="3">
    <source>
        <dbReference type="EMBL" id="TPX73699.1"/>
    </source>
</evidence>
<feature type="region of interest" description="Disordered" evidence="2">
    <location>
        <begin position="215"/>
        <end position="246"/>
    </location>
</feature>
<name>A0A507FBI8_9FUNG</name>
<dbReference type="Proteomes" id="UP000320333">
    <property type="component" value="Unassembled WGS sequence"/>
</dbReference>
<dbReference type="STRING" id="246404.A0A507FBI8"/>
<dbReference type="Pfam" id="PF21072">
    <property type="entry name" value="EFR3"/>
    <property type="match status" value="1"/>
</dbReference>
<feature type="region of interest" description="Disordered" evidence="2">
    <location>
        <begin position="775"/>
        <end position="796"/>
    </location>
</feature>
<dbReference type="GO" id="GO:0072659">
    <property type="term" value="P:protein localization to plasma membrane"/>
    <property type="evidence" value="ECO:0007669"/>
    <property type="project" value="InterPro"/>
</dbReference>
<accession>A0A507FBI8</accession>
<dbReference type="EMBL" id="QEAP01000169">
    <property type="protein sequence ID" value="TPX73699.1"/>
    <property type="molecule type" value="Genomic_DNA"/>
</dbReference>
<dbReference type="AlphaFoldDB" id="A0A507FBI8"/>
<protein>
    <recommendedName>
        <fullName evidence="5">Protein EFR3</fullName>
    </recommendedName>
</protein>
<dbReference type="InterPro" id="IPR039786">
    <property type="entry name" value="EFR3"/>
</dbReference>
<gene>
    <name evidence="3" type="ORF">CcCBS67573_g05030</name>
</gene>
<comment type="similarity">
    <text evidence="1">Belongs to the EFR3 family.</text>
</comment>
<dbReference type="SUPFAM" id="SSF48371">
    <property type="entry name" value="ARM repeat"/>
    <property type="match status" value="1"/>
</dbReference>
<proteinExistence type="inferred from homology"/>
<evidence type="ECO:0000256" key="2">
    <source>
        <dbReference type="SAM" id="MobiDB-lite"/>
    </source>
</evidence>
<dbReference type="PANTHER" id="PTHR47766:SF1">
    <property type="entry name" value="PROTEIN EFR3"/>
    <property type="match status" value="1"/>
</dbReference>
<dbReference type="OrthoDB" id="19232at2759"/>
<dbReference type="InterPro" id="IPR016024">
    <property type="entry name" value="ARM-type_fold"/>
</dbReference>
<dbReference type="PANTHER" id="PTHR47766">
    <property type="entry name" value="PROTEIN EFR3"/>
    <property type="match status" value="1"/>
</dbReference>
<reference evidence="3 4" key="1">
    <citation type="journal article" date="2019" name="Sci. Rep.">
        <title>Comparative genomics of chytrid fungi reveal insights into the obligate biotrophic and pathogenic lifestyle of Synchytrium endobioticum.</title>
        <authorList>
            <person name="van de Vossenberg B.T.L.H."/>
            <person name="Warris S."/>
            <person name="Nguyen H.D.T."/>
            <person name="van Gent-Pelzer M.P.E."/>
            <person name="Joly D.L."/>
            <person name="van de Geest H.C."/>
            <person name="Bonants P.J.M."/>
            <person name="Smith D.S."/>
            <person name="Levesque C.A."/>
            <person name="van der Lee T.A.J."/>
        </authorList>
    </citation>
    <scope>NUCLEOTIDE SEQUENCE [LARGE SCALE GENOMIC DNA]</scope>
    <source>
        <strain evidence="3 4">CBS 675.73</strain>
    </source>
</reference>
<sequence>MACCGQSGINPRGLLTPNHVALVNKVYPSDAGETGPRSAALSSLLFYADSKPIKLAKVGECLARRTETDLARGRDGHVKVTLIIIDALLSQCPPAHINIMAKSVLRVIDAVTASPNADLMLDATSTFVMFNHLFTHDTIIDVELTALYSKLVYKFCAQCTYVTADSVLQKKLHLSGLRAIQSITNSDTFLVNPRAPEYISKIIPALLSNLHEEKRIRSNSPTSQPAPSALHAKHRGEGHTPTAPMRKHSITDGLITNPLLNHSALESLSTLLSKTNAQSLRFVIAPVWAYMDRMGEWSQRAHVIFLVDAIVKAVAPQHRYVVLASLLEKLSSLPTGSLKERIGVVVALTVFVAGVGDVAASEGGSNAGGAGIAVVELLEALVGHLVEIAGTAEQSSAGTGAESEVKQFYEALIEAIGALAIHVAYPTQLSDIISLIVNRLEKMCSGAKKGDCLALKKALLRCLVRIVAVRRSCLSSLESLATKKEIEEAAEDSEAESSFILESFTSLSRNAASHMRNSRSKRASLTFPAKISPILLIPTLDLLLDASQDVRMLEAQFVQSALSLEATQQQIFGGQAILGAEDIEFLDVLYVKLLAFSLGTGVVNGPVDYMAIGCIVSNTVQRFGCSPEGIGRSVQFLLKAQADVESQSDAQANIRFAVNCLLRDHLQELAKVYQILPLQAYLQTQNPAPQTDWVLIPATNRTDVLQASVAHYVLLKRVESTKLIAARTFNEWTQTPALHVSRDLVVPMLLDGLAIKSTEIREVLNAEFSTNLTDGYRRGSKSAGGGGGSSNGVAGMSVTARPRSIKQFSITQTSKIGSMEGDGPAAAQSLGSDLLKPGSSGASMRSGAIIGGGSVSLRPETPVKFEELKDAIMVQMQLPRAPTAFEV</sequence>
<evidence type="ECO:0000256" key="1">
    <source>
        <dbReference type="ARBA" id="ARBA00010216"/>
    </source>
</evidence>
<organism evidence="3 4">
    <name type="scientific">Chytriomyces confervae</name>
    <dbReference type="NCBI Taxonomy" id="246404"/>
    <lineage>
        <taxon>Eukaryota</taxon>
        <taxon>Fungi</taxon>
        <taxon>Fungi incertae sedis</taxon>
        <taxon>Chytridiomycota</taxon>
        <taxon>Chytridiomycota incertae sedis</taxon>
        <taxon>Chytridiomycetes</taxon>
        <taxon>Chytridiales</taxon>
        <taxon>Chytriomycetaceae</taxon>
        <taxon>Chytriomyces</taxon>
    </lineage>
</organism>